<dbReference type="RefSeq" id="WP_101622460.1">
    <property type="nucleotide sequence ID" value="NZ_NMWT01000018.1"/>
</dbReference>
<evidence type="ECO:0000313" key="3">
    <source>
        <dbReference type="Proteomes" id="UP000235034"/>
    </source>
</evidence>
<name>A0A2N5J0S8_9BIFI</name>
<dbReference type="Proteomes" id="UP000235034">
    <property type="component" value="Unassembled WGS sequence"/>
</dbReference>
<sequence length="244" mass="26121">MVDKFAGHAPMLWCRRLLLIVLAVALCVTVGAKTAQAAGNPYPAGAYVTSNGAPVPGFNPANGGGIGSQGRASTYSVSGRVQLHNLPAGWTVYADSGTNPITGKDTVFYVVSYGNWDYAWYFDGATGIDHTTDELRGLILTLNGQAIPDIDTTQNQTLHGLYRTDEIGYDNAPITWDCWGSVGGQNSSTYTCSPSDTGTPQVTYTFLFDAQSDQREDLTGLIAWLSDGTPVTDFDVTKEDFNIP</sequence>
<gene>
    <name evidence="2" type="ORF">Uis4E_1330</name>
</gene>
<evidence type="ECO:0000313" key="2">
    <source>
        <dbReference type="EMBL" id="PLS27801.1"/>
    </source>
</evidence>
<feature type="signal peptide" evidence="1">
    <location>
        <begin position="1"/>
        <end position="37"/>
    </location>
</feature>
<proteinExistence type="predicted"/>
<dbReference type="EMBL" id="NMWT01000018">
    <property type="protein sequence ID" value="PLS27801.1"/>
    <property type="molecule type" value="Genomic_DNA"/>
</dbReference>
<dbReference type="OrthoDB" id="9901517at2"/>
<keyword evidence="1" id="KW-0732">Signal</keyword>
<dbReference type="AlphaFoldDB" id="A0A2N5J0S8"/>
<reference evidence="2 3" key="1">
    <citation type="submission" date="2017-07" db="EMBL/GenBank/DDBJ databases">
        <title>Bifidobacterium novel species.</title>
        <authorList>
            <person name="Lugli G.A."/>
            <person name="Milani C."/>
            <person name="Duranti S."/>
            <person name="Mangifesta M."/>
        </authorList>
    </citation>
    <scope>NUCLEOTIDE SEQUENCE [LARGE SCALE GENOMIC DNA]</scope>
    <source>
        <strain evidence="2 3">77</strain>
    </source>
</reference>
<feature type="chain" id="PRO_5014619999" evidence="1">
    <location>
        <begin position="38"/>
        <end position="244"/>
    </location>
</feature>
<organism evidence="2 3">
    <name type="scientific">Bifidobacterium parmae</name>
    <dbReference type="NCBI Taxonomy" id="361854"/>
    <lineage>
        <taxon>Bacteria</taxon>
        <taxon>Bacillati</taxon>
        <taxon>Actinomycetota</taxon>
        <taxon>Actinomycetes</taxon>
        <taxon>Bifidobacteriales</taxon>
        <taxon>Bifidobacteriaceae</taxon>
        <taxon>Bifidobacterium</taxon>
    </lineage>
</organism>
<accession>A0A2N5J0S8</accession>
<keyword evidence="3" id="KW-1185">Reference proteome</keyword>
<evidence type="ECO:0000256" key="1">
    <source>
        <dbReference type="SAM" id="SignalP"/>
    </source>
</evidence>
<comment type="caution">
    <text evidence="2">The sequence shown here is derived from an EMBL/GenBank/DDBJ whole genome shotgun (WGS) entry which is preliminary data.</text>
</comment>
<protein>
    <submittedName>
        <fullName evidence="2">Uncharacterized protein</fullName>
    </submittedName>
</protein>